<protein>
    <submittedName>
        <fullName evidence="3">Uncharacterized protein</fullName>
    </submittedName>
</protein>
<name>A0A1I2H0F0_9BURK</name>
<keyword evidence="2" id="KW-0732">Signal</keyword>
<evidence type="ECO:0000256" key="1">
    <source>
        <dbReference type="SAM" id="MobiDB-lite"/>
    </source>
</evidence>
<dbReference type="AlphaFoldDB" id="A0A1I2H0F0"/>
<feature type="compositionally biased region" description="Low complexity" evidence="1">
    <location>
        <begin position="67"/>
        <end position="87"/>
    </location>
</feature>
<dbReference type="OrthoDB" id="9181422at2"/>
<dbReference type="STRING" id="1177982.SAMN04489711_11815"/>
<organism evidence="3 4">
    <name type="scientific">Paracidovorax wautersii</name>
    <dbReference type="NCBI Taxonomy" id="1177982"/>
    <lineage>
        <taxon>Bacteria</taxon>
        <taxon>Pseudomonadati</taxon>
        <taxon>Pseudomonadota</taxon>
        <taxon>Betaproteobacteria</taxon>
        <taxon>Burkholderiales</taxon>
        <taxon>Comamonadaceae</taxon>
        <taxon>Paracidovorax</taxon>
    </lineage>
</organism>
<accession>A0A1I2H0F0</accession>
<evidence type="ECO:0000313" key="4">
    <source>
        <dbReference type="Proteomes" id="UP000199119"/>
    </source>
</evidence>
<evidence type="ECO:0000313" key="3">
    <source>
        <dbReference type="EMBL" id="SFF22883.1"/>
    </source>
</evidence>
<feature type="signal peptide" evidence="2">
    <location>
        <begin position="1"/>
        <end position="22"/>
    </location>
</feature>
<feature type="compositionally biased region" description="Basic and acidic residues" evidence="1">
    <location>
        <begin position="88"/>
        <end position="112"/>
    </location>
</feature>
<feature type="compositionally biased region" description="Basic and acidic residues" evidence="1">
    <location>
        <begin position="141"/>
        <end position="155"/>
    </location>
</feature>
<dbReference type="EMBL" id="FONX01000018">
    <property type="protein sequence ID" value="SFF22883.1"/>
    <property type="molecule type" value="Genomic_DNA"/>
</dbReference>
<keyword evidence="4" id="KW-1185">Reference proteome</keyword>
<dbReference type="RefSeq" id="WP_092941377.1">
    <property type="nucleotide sequence ID" value="NZ_FONX01000018.1"/>
</dbReference>
<proteinExistence type="predicted"/>
<feature type="region of interest" description="Disordered" evidence="1">
    <location>
        <begin position="131"/>
        <end position="155"/>
    </location>
</feature>
<evidence type="ECO:0000256" key="2">
    <source>
        <dbReference type="SAM" id="SignalP"/>
    </source>
</evidence>
<dbReference type="Proteomes" id="UP000199119">
    <property type="component" value="Unassembled WGS sequence"/>
</dbReference>
<sequence>MTQKHKLALFALVLGWALSASAQWQWLDKDGRKVFSDRPPPVDVLPSKILKQPNAGPARTAPPADGGDASAKPAAQSASAPAAAGKDPALEKKKAEAEAAEAQKKKAEADRLAQARAENCARARQAKTTLNSGQLLAHTNAKGERGFMDDATRVTENHRLDSVIASDCTPAR</sequence>
<feature type="chain" id="PRO_5011515281" evidence="2">
    <location>
        <begin position="23"/>
        <end position="172"/>
    </location>
</feature>
<feature type="region of interest" description="Disordered" evidence="1">
    <location>
        <begin position="34"/>
        <end position="112"/>
    </location>
</feature>
<gene>
    <name evidence="3" type="ORF">SAMN04489711_11815</name>
</gene>
<reference evidence="4" key="1">
    <citation type="submission" date="2016-10" db="EMBL/GenBank/DDBJ databases">
        <authorList>
            <person name="Varghese N."/>
            <person name="Submissions S."/>
        </authorList>
    </citation>
    <scope>NUCLEOTIDE SEQUENCE [LARGE SCALE GENOMIC DNA]</scope>
    <source>
        <strain evidence="4">DSM 27981</strain>
    </source>
</reference>